<accession>A0A6H1ZEG9</accession>
<feature type="domain" description="Gp28/Gp37-like" evidence="1">
    <location>
        <begin position="9"/>
        <end position="342"/>
    </location>
</feature>
<name>A0A6H1ZEG9_9ZZZZ</name>
<reference evidence="2" key="1">
    <citation type="submission" date="2020-03" db="EMBL/GenBank/DDBJ databases">
        <title>The deep terrestrial virosphere.</title>
        <authorList>
            <person name="Holmfeldt K."/>
            <person name="Nilsson E."/>
            <person name="Simone D."/>
            <person name="Lopez-Fernandez M."/>
            <person name="Wu X."/>
            <person name="de Brujin I."/>
            <person name="Lundin D."/>
            <person name="Andersson A."/>
            <person name="Bertilsson S."/>
            <person name="Dopson M."/>
        </authorList>
    </citation>
    <scope>NUCLEOTIDE SEQUENCE</scope>
    <source>
        <strain evidence="2">TM448A00285</strain>
        <strain evidence="3">TM448B00616</strain>
    </source>
</reference>
<gene>
    <name evidence="2" type="ORF">TM448A00285_0037</name>
    <name evidence="3" type="ORF">TM448B00616_0029</name>
</gene>
<evidence type="ECO:0000313" key="3">
    <source>
        <dbReference type="EMBL" id="QJH96067.1"/>
    </source>
</evidence>
<dbReference type="Pfam" id="PF14594">
    <property type="entry name" value="Sipho_Gp37"/>
    <property type="match status" value="1"/>
</dbReference>
<dbReference type="EMBL" id="MT144638">
    <property type="protein sequence ID" value="QJH96067.1"/>
    <property type="molecule type" value="Genomic_DNA"/>
</dbReference>
<evidence type="ECO:0000313" key="2">
    <source>
        <dbReference type="EMBL" id="QJA45859.1"/>
    </source>
</evidence>
<dbReference type="InterPro" id="IPR029432">
    <property type="entry name" value="Gp28/Gp37-like_dom"/>
</dbReference>
<proteinExistence type="predicted"/>
<dbReference type="AlphaFoldDB" id="A0A6H1ZEG9"/>
<evidence type="ECO:0000259" key="1">
    <source>
        <dbReference type="Pfam" id="PF14594"/>
    </source>
</evidence>
<sequence length="373" mass="41198">MAEYELILTDASGARLAQIDHYLKLDMRLVFNGVGKWLLDLPGSGAGLFAWGRRLLVRRDGIDFFSGPMFSLRHSWEAGIGTERDEITVSGFDDAYLLQNRVTWPEVAGNFYTQAYDVRTGACETVLKQYVNYNLGPGAVPPRRAGITIETDTAKGSTVTGRARWNDMLPFLIELAEVGGGLGFRMVSLQFQVYQPADKTATVKFSKENGTLAGYEYEAKAPTGNHCKVLGGGEGTARTICETSDPVSIVRHGRIEMTRDRRDTTDTLELDQSGRDELAARQESLSLALTPRETLGMSAYTDWWLGDKVAAVVDDQIITEVIREISVALTYNKGEVIMPIVGTSGAVGFDHPLMSLLEATRNLNLRMTNQERR</sequence>
<organism evidence="2">
    <name type="scientific">viral metagenome</name>
    <dbReference type="NCBI Taxonomy" id="1070528"/>
    <lineage>
        <taxon>unclassified sequences</taxon>
        <taxon>metagenomes</taxon>
        <taxon>organismal metagenomes</taxon>
    </lineage>
</organism>
<protein>
    <recommendedName>
        <fullName evidence="1">Gp28/Gp37-like domain-containing protein</fullName>
    </recommendedName>
</protein>
<dbReference type="EMBL" id="MT143998">
    <property type="protein sequence ID" value="QJA45859.1"/>
    <property type="molecule type" value="Genomic_DNA"/>
</dbReference>